<dbReference type="InterPro" id="IPR028978">
    <property type="entry name" value="Chorismate_lyase_/UTRA_dom_sf"/>
</dbReference>
<dbReference type="PROSITE" id="PS50949">
    <property type="entry name" value="HTH_GNTR"/>
    <property type="match status" value="1"/>
</dbReference>
<feature type="domain" description="HTH gntR-type" evidence="4">
    <location>
        <begin position="13"/>
        <end position="81"/>
    </location>
</feature>
<evidence type="ECO:0000256" key="2">
    <source>
        <dbReference type="ARBA" id="ARBA00023125"/>
    </source>
</evidence>
<dbReference type="Pfam" id="PF07702">
    <property type="entry name" value="UTRA"/>
    <property type="match status" value="1"/>
</dbReference>
<dbReference type="PANTHER" id="PTHR44846:SF1">
    <property type="entry name" value="MANNOSYL-D-GLYCERATE TRANSPORT_METABOLISM SYSTEM REPRESSOR MNGR-RELATED"/>
    <property type="match status" value="1"/>
</dbReference>
<evidence type="ECO:0000313" key="5">
    <source>
        <dbReference type="EMBL" id="MCJ2183456.1"/>
    </source>
</evidence>
<name>A0ABT0BEF7_9SPHN</name>
<dbReference type="SMART" id="SM00345">
    <property type="entry name" value="HTH_GNTR"/>
    <property type="match status" value="1"/>
</dbReference>
<dbReference type="InterPro" id="IPR050679">
    <property type="entry name" value="Bact_HTH_transcr_reg"/>
</dbReference>
<organism evidence="5 6">
    <name type="scientific">Novosphingobium organovorum</name>
    <dbReference type="NCBI Taxonomy" id="2930092"/>
    <lineage>
        <taxon>Bacteria</taxon>
        <taxon>Pseudomonadati</taxon>
        <taxon>Pseudomonadota</taxon>
        <taxon>Alphaproteobacteria</taxon>
        <taxon>Sphingomonadales</taxon>
        <taxon>Sphingomonadaceae</taxon>
        <taxon>Novosphingobium</taxon>
    </lineage>
</organism>
<dbReference type="Gene3D" id="3.40.1410.10">
    <property type="entry name" value="Chorismate lyase-like"/>
    <property type="match status" value="1"/>
</dbReference>
<evidence type="ECO:0000256" key="1">
    <source>
        <dbReference type="ARBA" id="ARBA00023015"/>
    </source>
</evidence>
<accession>A0ABT0BEF7</accession>
<keyword evidence="1" id="KW-0805">Transcription regulation</keyword>
<keyword evidence="3" id="KW-0804">Transcription</keyword>
<keyword evidence="6" id="KW-1185">Reference proteome</keyword>
<dbReference type="InterPro" id="IPR000524">
    <property type="entry name" value="Tscrpt_reg_HTH_GntR"/>
</dbReference>
<evidence type="ECO:0000313" key="6">
    <source>
        <dbReference type="Proteomes" id="UP001162881"/>
    </source>
</evidence>
<dbReference type="PRINTS" id="PR00035">
    <property type="entry name" value="HTHGNTR"/>
</dbReference>
<proteinExistence type="predicted"/>
<comment type="caution">
    <text evidence="5">The sequence shown here is derived from an EMBL/GenBank/DDBJ whole genome shotgun (WGS) entry which is preliminary data.</text>
</comment>
<dbReference type="SUPFAM" id="SSF64288">
    <property type="entry name" value="Chorismate lyase-like"/>
    <property type="match status" value="1"/>
</dbReference>
<protein>
    <submittedName>
        <fullName evidence="5">GntR family transcriptional regulator</fullName>
    </submittedName>
</protein>
<dbReference type="EMBL" id="JALHLF010000046">
    <property type="protein sequence ID" value="MCJ2183456.1"/>
    <property type="molecule type" value="Genomic_DNA"/>
</dbReference>
<dbReference type="Pfam" id="PF00392">
    <property type="entry name" value="GntR"/>
    <property type="match status" value="1"/>
</dbReference>
<evidence type="ECO:0000256" key="3">
    <source>
        <dbReference type="ARBA" id="ARBA00023163"/>
    </source>
</evidence>
<dbReference type="SUPFAM" id="SSF46785">
    <property type="entry name" value="Winged helix' DNA-binding domain"/>
    <property type="match status" value="1"/>
</dbReference>
<dbReference type="InterPro" id="IPR011663">
    <property type="entry name" value="UTRA"/>
</dbReference>
<dbReference type="InterPro" id="IPR036388">
    <property type="entry name" value="WH-like_DNA-bd_sf"/>
</dbReference>
<dbReference type="PANTHER" id="PTHR44846">
    <property type="entry name" value="MANNOSYL-D-GLYCERATE TRANSPORT/METABOLISM SYSTEM REPRESSOR MNGR-RELATED"/>
    <property type="match status" value="1"/>
</dbReference>
<dbReference type="SMART" id="SM00866">
    <property type="entry name" value="UTRA"/>
    <property type="match status" value="1"/>
</dbReference>
<reference evidence="5" key="1">
    <citation type="submission" date="2022-03" db="EMBL/GenBank/DDBJ databases">
        <title>Identification of a novel bacterium isolated from mangrove sediments.</title>
        <authorList>
            <person name="Pan X."/>
        </authorList>
    </citation>
    <scope>NUCLEOTIDE SEQUENCE</scope>
    <source>
        <strain evidence="5">B1949</strain>
    </source>
</reference>
<dbReference type="Gene3D" id="1.10.10.10">
    <property type="entry name" value="Winged helix-like DNA-binding domain superfamily/Winged helix DNA-binding domain"/>
    <property type="match status" value="1"/>
</dbReference>
<dbReference type="CDD" id="cd07377">
    <property type="entry name" value="WHTH_GntR"/>
    <property type="match status" value="1"/>
</dbReference>
<dbReference type="Proteomes" id="UP001162881">
    <property type="component" value="Unassembled WGS sequence"/>
</dbReference>
<keyword evidence="2" id="KW-0238">DNA-binding</keyword>
<evidence type="ECO:0000259" key="4">
    <source>
        <dbReference type="PROSITE" id="PS50949"/>
    </source>
</evidence>
<gene>
    <name evidence="5" type="ORF">MTR62_12255</name>
</gene>
<dbReference type="InterPro" id="IPR036390">
    <property type="entry name" value="WH_DNA-bd_sf"/>
</dbReference>
<sequence length="254" mass="27972">MDLIGELSGDEAGPRYLRLQRLIRKAIEGRRLPPGAALPSERDLCDQYGLSRVTIRKAIDGLVGDGILERRQGAGTFVRADKADLAEAGRVEKSITALSSFSEDMAARGRRSESRWIEKVEATVSTDEAMTLGLSPGSRVFHLQRIRYGDGETMAIERAVVAGWALRSIEDVGDSLYAALDTMGNRPVRALQRVRAISFGQEHADLLGVKVGDPCLLIERRAFLADGRIVEVTYSYYRGDAYDLVAELSETRLD</sequence>